<dbReference type="RefSeq" id="WP_184166350.1">
    <property type="nucleotide sequence ID" value="NZ_JACHLN010000002.1"/>
</dbReference>
<dbReference type="Gene3D" id="3.90.1590.10">
    <property type="entry name" value="glutathione-dependent formaldehyde- activating enzyme (gfa)"/>
    <property type="match status" value="1"/>
</dbReference>
<dbReference type="Proteomes" id="UP000575241">
    <property type="component" value="Unassembled WGS sequence"/>
</dbReference>
<protein>
    <recommendedName>
        <fullName evidence="5">CENP-V/GFA domain-containing protein</fullName>
    </recommendedName>
</protein>
<name>A0A7W7K0Y5_9SPHN</name>
<keyword evidence="2" id="KW-0479">Metal-binding</keyword>
<evidence type="ECO:0000256" key="2">
    <source>
        <dbReference type="ARBA" id="ARBA00022723"/>
    </source>
</evidence>
<dbReference type="PROSITE" id="PS51891">
    <property type="entry name" value="CENP_V_GFA"/>
    <property type="match status" value="1"/>
</dbReference>
<dbReference type="PANTHER" id="PTHR33337">
    <property type="entry name" value="GFA DOMAIN-CONTAINING PROTEIN"/>
    <property type="match status" value="1"/>
</dbReference>
<dbReference type="GO" id="GO:0016846">
    <property type="term" value="F:carbon-sulfur lyase activity"/>
    <property type="evidence" value="ECO:0007669"/>
    <property type="project" value="InterPro"/>
</dbReference>
<dbReference type="EMBL" id="JACHLN010000002">
    <property type="protein sequence ID" value="MBB4838973.1"/>
    <property type="molecule type" value="Genomic_DNA"/>
</dbReference>
<dbReference type="AlphaFoldDB" id="A0A7W7K0Y5"/>
<dbReference type="InterPro" id="IPR006913">
    <property type="entry name" value="CENP-V/GFA"/>
</dbReference>
<evidence type="ECO:0000256" key="1">
    <source>
        <dbReference type="ARBA" id="ARBA00005495"/>
    </source>
</evidence>
<gene>
    <name evidence="6" type="ORF">HNP52_002042</name>
</gene>
<dbReference type="Pfam" id="PF04828">
    <property type="entry name" value="GFA"/>
    <property type="match status" value="1"/>
</dbReference>
<keyword evidence="7" id="KW-1185">Reference proteome</keyword>
<organism evidence="6 7">
    <name type="scientific">Sphingomonas kyeonggiensis</name>
    <dbReference type="NCBI Taxonomy" id="1268553"/>
    <lineage>
        <taxon>Bacteria</taxon>
        <taxon>Pseudomonadati</taxon>
        <taxon>Pseudomonadota</taxon>
        <taxon>Alphaproteobacteria</taxon>
        <taxon>Sphingomonadales</taxon>
        <taxon>Sphingomonadaceae</taxon>
        <taxon>Sphingomonas</taxon>
    </lineage>
</organism>
<evidence type="ECO:0000313" key="7">
    <source>
        <dbReference type="Proteomes" id="UP000575241"/>
    </source>
</evidence>
<keyword evidence="4" id="KW-0456">Lyase</keyword>
<comment type="caution">
    <text evidence="6">The sequence shown here is derived from an EMBL/GenBank/DDBJ whole genome shotgun (WGS) entry which is preliminary data.</text>
</comment>
<reference evidence="6 7" key="1">
    <citation type="submission" date="2020-08" db="EMBL/GenBank/DDBJ databases">
        <title>Functional genomics of gut bacteria from endangered species of beetles.</title>
        <authorList>
            <person name="Carlos-Shanley C."/>
        </authorList>
    </citation>
    <scope>NUCLEOTIDE SEQUENCE [LARGE SCALE GENOMIC DNA]</scope>
    <source>
        <strain evidence="6 7">S00224</strain>
    </source>
</reference>
<dbReference type="InterPro" id="IPR011057">
    <property type="entry name" value="Mss4-like_sf"/>
</dbReference>
<dbReference type="SUPFAM" id="SSF51316">
    <property type="entry name" value="Mss4-like"/>
    <property type="match status" value="1"/>
</dbReference>
<sequence length="141" mass="14809">MPYTGSCACGAVTATIAGEPVAVRQCWCRQCQRVAAGSPTTNAIFATDDVELSGTLTTTSYVAESGNTLTQSFCGLCGTPVLAQSSARPQFRTMRIGFLDQPHGLAPQVAIWTDDAPAWAHIDPALERFARQPPAPAPAKA</sequence>
<comment type="similarity">
    <text evidence="1">Belongs to the Gfa family.</text>
</comment>
<accession>A0A7W7K0Y5</accession>
<evidence type="ECO:0000259" key="5">
    <source>
        <dbReference type="PROSITE" id="PS51891"/>
    </source>
</evidence>
<keyword evidence="3" id="KW-0862">Zinc</keyword>
<evidence type="ECO:0000256" key="4">
    <source>
        <dbReference type="ARBA" id="ARBA00023239"/>
    </source>
</evidence>
<evidence type="ECO:0000313" key="6">
    <source>
        <dbReference type="EMBL" id="MBB4838973.1"/>
    </source>
</evidence>
<evidence type="ECO:0000256" key="3">
    <source>
        <dbReference type="ARBA" id="ARBA00022833"/>
    </source>
</evidence>
<feature type="domain" description="CENP-V/GFA" evidence="5">
    <location>
        <begin position="3"/>
        <end position="135"/>
    </location>
</feature>
<proteinExistence type="inferred from homology"/>
<dbReference type="PANTHER" id="PTHR33337:SF40">
    <property type="entry name" value="CENP-V_GFA DOMAIN-CONTAINING PROTEIN-RELATED"/>
    <property type="match status" value="1"/>
</dbReference>
<dbReference type="GO" id="GO:0046872">
    <property type="term" value="F:metal ion binding"/>
    <property type="evidence" value="ECO:0007669"/>
    <property type="project" value="UniProtKB-KW"/>
</dbReference>